<name>A0A1W2HBN7_9BACT</name>
<evidence type="ECO:0008006" key="4">
    <source>
        <dbReference type="Google" id="ProtNLM"/>
    </source>
</evidence>
<evidence type="ECO:0000256" key="1">
    <source>
        <dbReference type="SAM" id="Phobius"/>
    </source>
</evidence>
<evidence type="ECO:0000313" key="2">
    <source>
        <dbReference type="EMBL" id="SMD46285.1"/>
    </source>
</evidence>
<feature type="transmembrane region" description="Helical" evidence="1">
    <location>
        <begin position="257"/>
        <end position="277"/>
    </location>
</feature>
<accession>A0A1W2HBN7</accession>
<feature type="transmembrane region" description="Helical" evidence="1">
    <location>
        <begin position="177"/>
        <end position="200"/>
    </location>
</feature>
<feature type="transmembrane region" description="Helical" evidence="1">
    <location>
        <begin position="348"/>
        <end position="368"/>
    </location>
</feature>
<gene>
    <name evidence="2" type="ORF">SAMN00777080_4967</name>
</gene>
<feature type="transmembrane region" description="Helical" evidence="1">
    <location>
        <begin position="54"/>
        <end position="73"/>
    </location>
</feature>
<dbReference type="Proteomes" id="UP000192333">
    <property type="component" value="Chromosome I"/>
</dbReference>
<dbReference type="Pfam" id="PF26314">
    <property type="entry name" value="MptA_B_family"/>
    <property type="match status" value="1"/>
</dbReference>
<sequence>MISIKRVSLIVFIDKFFSIAEISIIVLILKATVFGILFVLTLLVLGYMVPREDFVMQLIGYVIAFGSYLLLVFEFEYRVIGLWSGIVGAVILRMVFIVALPELSDDFYRYFYDGQLLRNGINPYLYLPHVAFVETGIVSNAYWEMLLTQMNSPAYFSVYPPLHQVIFWISAMSGENLLYNIVTIRFIIIAFDILNIFLIWKITQEWKVSNQVLWLYAFNPLVIIEISGNLHLEGIVLTGLLLSIYAFSKKKQFSSSLGWSLAVGLKLTPLIIGPLWLKAWKGKKLISFLVVSGLVILILLIPLTIGNGAVGFLESLRLYQRNFEFNASIYYFLREIISFFLGYNPIAYLGPALNLVAFFGILGFVYFWKVDKAEDLAEGIVLLYLIFLLLQPVVHPWYLIPAFGISVLTKNRVFLIWSFLVFLSYAAYRYPEVKESWLLLGVEYGVLFGYLGYKISRAYQ</sequence>
<dbReference type="AlphaFoldDB" id="A0A1W2HBN7"/>
<keyword evidence="1" id="KW-0812">Transmembrane</keyword>
<protein>
    <recommendedName>
        <fullName evidence="4">Mannosyltransferase related to Gpi18</fullName>
    </recommendedName>
</protein>
<feature type="transmembrane region" description="Helical" evidence="1">
    <location>
        <begin position="436"/>
        <end position="453"/>
    </location>
</feature>
<organism evidence="2 3">
    <name type="scientific">Aquiflexum balticum DSM 16537</name>
    <dbReference type="NCBI Taxonomy" id="758820"/>
    <lineage>
        <taxon>Bacteria</taxon>
        <taxon>Pseudomonadati</taxon>
        <taxon>Bacteroidota</taxon>
        <taxon>Cytophagia</taxon>
        <taxon>Cytophagales</taxon>
        <taxon>Cyclobacteriaceae</taxon>
        <taxon>Aquiflexum</taxon>
    </lineage>
</organism>
<keyword evidence="1" id="KW-0472">Membrane</keyword>
<feature type="transmembrane region" description="Helical" evidence="1">
    <location>
        <begin position="80"/>
        <end position="101"/>
    </location>
</feature>
<feature type="transmembrane region" description="Helical" evidence="1">
    <location>
        <begin position="21"/>
        <end position="48"/>
    </location>
</feature>
<feature type="transmembrane region" description="Helical" evidence="1">
    <location>
        <begin position="212"/>
        <end position="245"/>
    </location>
</feature>
<feature type="transmembrane region" description="Helical" evidence="1">
    <location>
        <begin position="380"/>
        <end position="400"/>
    </location>
</feature>
<reference evidence="3" key="1">
    <citation type="submission" date="2017-04" db="EMBL/GenBank/DDBJ databases">
        <authorList>
            <person name="Varghese N."/>
            <person name="Submissions S."/>
        </authorList>
    </citation>
    <scope>NUCLEOTIDE SEQUENCE [LARGE SCALE GENOMIC DNA]</scope>
    <source>
        <strain evidence="3">DSM 16537</strain>
    </source>
</reference>
<keyword evidence="1" id="KW-1133">Transmembrane helix</keyword>
<proteinExistence type="predicted"/>
<feature type="transmembrane region" description="Helical" evidence="1">
    <location>
        <begin position="412"/>
        <end position="430"/>
    </location>
</feature>
<dbReference type="STRING" id="758820.SAMN00777080_4967"/>
<keyword evidence="3" id="KW-1185">Reference proteome</keyword>
<dbReference type="EMBL" id="LT838813">
    <property type="protein sequence ID" value="SMD46285.1"/>
    <property type="molecule type" value="Genomic_DNA"/>
</dbReference>
<evidence type="ECO:0000313" key="3">
    <source>
        <dbReference type="Proteomes" id="UP000192333"/>
    </source>
</evidence>
<feature type="transmembrane region" description="Helical" evidence="1">
    <location>
        <begin position="284"/>
        <end position="305"/>
    </location>
</feature>